<organism evidence="9 10">
    <name type="scientific">Pedobacter rhodius</name>
    <dbReference type="NCBI Taxonomy" id="3004098"/>
    <lineage>
        <taxon>Bacteria</taxon>
        <taxon>Pseudomonadati</taxon>
        <taxon>Bacteroidota</taxon>
        <taxon>Sphingobacteriia</taxon>
        <taxon>Sphingobacteriales</taxon>
        <taxon>Sphingobacteriaceae</taxon>
        <taxon>Pedobacter</taxon>
    </lineage>
</organism>
<evidence type="ECO:0000256" key="6">
    <source>
        <dbReference type="SAM" id="Phobius"/>
    </source>
</evidence>
<evidence type="ECO:0000313" key="10">
    <source>
        <dbReference type="Proteomes" id="UP001144341"/>
    </source>
</evidence>
<dbReference type="Proteomes" id="UP001144341">
    <property type="component" value="Unassembled WGS sequence"/>
</dbReference>
<feature type="domain" description="MacB-like periplasmic core" evidence="8">
    <location>
        <begin position="436"/>
        <end position="603"/>
    </location>
</feature>
<feature type="transmembrane region" description="Helical" evidence="6">
    <location>
        <begin position="676"/>
        <end position="697"/>
    </location>
</feature>
<dbReference type="EMBL" id="JAPWGL010000002">
    <property type="protein sequence ID" value="MCZ4223406.1"/>
    <property type="molecule type" value="Genomic_DNA"/>
</dbReference>
<evidence type="ECO:0000256" key="2">
    <source>
        <dbReference type="ARBA" id="ARBA00022475"/>
    </source>
</evidence>
<feature type="transmembrane region" description="Helical" evidence="6">
    <location>
        <begin position="725"/>
        <end position="745"/>
    </location>
</feature>
<dbReference type="InterPro" id="IPR050250">
    <property type="entry name" value="Macrolide_Exporter_MacB"/>
</dbReference>
<dbReference type="PANTHER" id="PTHR30572:SF18">
    <property type="entry name" value="ABC-TYPE MACROLIDE FAMILY EXPORT SYSTEM PERMEASE COMPONENT 2"/>
    <property type="match status" value="1"/>
</dbReference>
<keyword evidence="5 6" id="KW-0472">Membrane</keyword>
<dbReference type="RefSeq" id="WP_269415200.1">
    <property type="nucleotide sequence ID" value="NZ_JAPWGL010000002.1"/>
</dbReference>
<dbReference type="PROSITE" id="PS51257">
    <property type="entry name" value="PROKAR_LIPOPROTEIN"/>
    <property type="match status" value="1"/>
</dbReference>
<feature type="transmembrane region" description="Helical" evidence="6">
    <location>
        <begin position="287"/>
        <end position="306"/>
    </location>
</feature>
<feature type="transmembrane region" description="Helical" evidence="6">
    <location>
        <begin position="380"/>
        <end position="402"/>
    </location>
</feature>
<comment type="subcellular location">
    <subcellularLocation>
        <location evidence="1">Cell membrane</location>
        <topology evidence="1">Multi-pass membrane protein</topology>
    </subcellularLocation>
</comment>
<evidence type="ECO:0000256" key="3">
    <source>
        <dbReference type="ARBA" id="ARBA00022692"/>
    </source>
</evidence>
<dbReference type="Pfam" id="PF12704">
    <property type="entry name" value="MacB_PCD"/>
    <property type="match status" value="2"/>
</dbReference>
<evidence type="ECO:0000313" key="9">
    <source>
        <dbReference type="EMBL" id="MCZ4223406.1"/>
    </source>
</evidence>
<dbReference type="InterPro" id="IPR003838">
    <property type="entry name" value="ABC3_permease_C"/>
</dbReference>
<feature type="transmembrane region" description="Helical" evidence="6">
    <location>
        <begin position="341"/>
        <end position="360"/>
    </location>
</feature>
<dbReference type="InterPro" id="IPR025857">
    <property type="entry name" value="MacB_PCD"/>
</dbReference>
<gene>
    <name evidence="9" type="ORF">O0931_08870</name>
</gene>
<feature type="domain" description="ABC3 transporter permease C-terminal" evidence="7">
    <location>
        <begin position="292"/>
        <end position="409"/>
    </location>
</feature>
<keyword evidence="3 6" id="KW-0812">Transmembrane</keyword>
<dbReference type="Pfam" id="PF02687">
    <property type="entry name" value="FtsX"/>
    <property type="match status" value="2"/>
</dbReference>
<evidence type="ECO:0000259" key="8">
    <source>
        <dbReference type="Pfam" id="PF12704"/>
    </source>
</evidence>
<dbReference type="PANTHER" id="PTHR30572">
    <property type="entry name" value="MEMBRANE COMPONENT OF TRANSPORTER-RELATED"/>
    <property type="match status" value="1"/>
</dbReference>
<keyword evidence="2" id="KW-1003">Cell membrane</keyword>
<feature type="domain" description="ABC3 transporter permease C-terminal" evidence="7">
    <location>
        <begin position="676"/>
        <end position="785"/>
    </location>
</feature>
<evidence type="ECO:0000256" key="1">
    <source>
        <dbReference type="ARBA" id="ARBA00004651"/>
    </source>
</evidence>
<feature type="domain" description="MacB-like periplasmic core" evidence="8">
    <location>
        <begin position="20"/>
        <end position="240"/>
    </location>
</feature>
<keyword evidence="4 6" id="KW-1133">Transmembrane helix</keyword>
<name>A0ABT4KWU5_9SPHI</name>
<reference evidence="9" key="1">
    <citation type="submission" date="2022-12" db="EMBL/GenBank/DDBJ databases">
        <title>Genome sequence of SJ11.</title>
        <authorList>
            <person name="Woo H."/>
        </authorList>
    </citation>
    <scope>NUCLEOTIDE SEQUENCE</scope>
    <source>
        <strain evidence="9">SJ11</strain>
    </source>
</reference>
<evidence type="ECO:0000259" key="7">
    <source>
        <dbReference type="Pfam" id="PF02687"/>
    </source>
</evidence>
<sequence>MFKLNLKIAWRNLWKNKGYTFINILGLSIGMASCILIFIFIRYQMSFDEGFKNEDKIYRVVSTWDYADGNQFSSQGVPLPLTPAMRNDFSPYIEKISAIQQSAGLIKIKDAAGKERLKTIESVFYLEPDFFEIFNYNWLSGNYNSLTDPGNVVISKEMANKFFGDWKNALGKSINFDGKINYTVSGVIDDVAENNSIPLKIMLPYKSFKDRNMTNWGSVGSNSETYIKLKSNVNIETLAGPLKSFLKKYYVENAPGKEGHLFQPLTDIHYNEKFGNFSGRIMPKKQLWGLAVIGFFLMVTASINFINLATAQAVSRSKEVGVRKVMGSQRSQLVTQFLTETLTIVLISLLIGSVLTEIALPGMQSLFDSKISFSIFQHPIILVFMLLLVVFVSLLAGFYPAVVMSGFNPALAIKNKISANTGGLGLRKILVVVQFAITVTLIIGTLVILQQMKYIREQPLGFNPTAIAMVDLPNDSLTTQRFATFKTQLKQVPGVEEVSFCRTAPSSQNNNGSSFSYNGGKDADFQVNTKNADEDYLKTFDLKLVAGRNLVKSDTINEYLVNETLLKKLNVRNPNEAIGKMISMGGMKAPIVGVIQDFKNKSLHENIDPILIGALKPRFFYAAIKLNSKQMLGTMKTVEKIWQNTFPESVYNESFLNEEINNYYQGEKIMGTLFKVFAGVIIFISFIGLFGLISFVATQRTKEVAIRKVLGASTIELVKMLNGSFLLMVFIANLVAWPLAYLFVSRWLSGFAYRIDISIWPFALAMLISMAITLITVSIRSYKAAVANTIDALKYE</sequence>
<feature type="transmembrane region" description="Helical" evidence="6">
    <location>
        <begin position="757"/>
        <end position="779"/>
    </location>
</feature>
<keyword evidence="10" id="KW-1185">Reference proteome</keyword>
<comment type="caution">
    <text evidence="9">The sequence shown here is derived from an EMBL/GenBank/DDBJ whole genome shotgun (WGS) entry which is preliminary data.</text>
</comment>
<evidence type="ECO:0000256" key="5">
    <source>
        <dbReference type="ARBA" id="ARBA00023136"/>
    </source>
</evidence>
<evidence type="ECO:0000256" key="4">
    <source>
        <dbReference type="ARBA" id="ARBA00022989"/>
    </source>
</evidence>
<feature type="transmembrane region" description="Helical" evidence="6">
    <location>
        <begin position="20"/>
        <end position="41"/>
    </location>
</feature>
<protein>
    <submittedName>
        <fullName evidence="9">ABC transporter permease</fullName>
    </submittedName>
</protein>
<accession>A0ABT4KWU5</accession>
<proteinExistence type="predicted"/>
<feature type="transmembrane region" description="Helical" evidence="6">
    <location>
        <begin position="429"/>
        <end position="449"/>
    </location>
</feature>